<name>A0A073CG11_PLAA1</name>
<dbReference type="PATRIC" id="fig|388467.6.peg.1550"/>
<dbReference type="eggNOG" id="COG1719">
    <property type="taxonomic scope" value="Bacteria"/>
</dbReference>
<organism evidence="2 3">
    <name type="scientific">Planktothrix agardhii (strain NIVA-CYA 126/8)</name>
    <dbReference type="NCBI Taxonomy" id="388467"/>
    <lineage>
        <taxon>Bacteria</taxon>
        <taxon>Bacillati</taxon>
        <taxon>Cyanobacteriota</taxon>
        <taxon>Cyanophyceae</taxon>
        <taxon>Oscillatoriophycideae</taxon>
        <taxon>Oscillatoriales</taxon>
        <taxon>Microcoleaceae</taxon>
        <taxon>Planktothrix</taxon>
    </lineage>
</organism>
<evidence type="ECO:0000313" key="3">
    <source>
        <dbReference type="Proteomes" id="UP000027395"/>
    </source>
</evidence>
<evidence type="ECO:0000313" key="2">
    <source>
        <dbReference type="EMBL" id="KEI66628.1"/>
    </source>
</evidence>
<dbReference type="PANTHER" id="PTHR35090:SF1">
    <property type="entry name" value="SLR0144 PROTEIN"/>
    <property type="match status" value="1"/>
</dbReference>
<dbReference type="InterPro" id="IPR004096">
    <property type="entry name" value="V4R"/>
</dbReference>
<protein>
    <recommendedName>
        <fullName evidence="1">4-vinyl reductase 4VR domain-containing protein</fullName>
    </recommendedName>
</protein>
<evidence type="ECO:0000259" key="1">
    <source>
        <dbReference type="SMART" id="SM00989"/>
    </source>
</evidence>
<accession>A0A073CG11</accession>
<dbReference type="EMBL" id="CM002803">
    <property type="protein sequence ID" value="KEI66628.1"/>
    <property type="molecule type" value="Genomic_DNA"/>
</dbReference>
<gene>
    <name evidence="2" type="ORF">A19Y_1614</name>
</gene>
<sequence length="233" mass="26612">MASSTAPQHPVEHQSKLKISNPKAHNHYRFQDFFSFDPSMGTVTDWNQMRNIFTSEDFIIGLVEGLEEEVGSASSVIMYTIGKEWGVKDAIFFQQWYEAEYGQSIRQSNLMFLLETWWWPFTAQGWGRWEVDMSDRKHGCIFINLFDSAVARTLGDVGKPVCHIYAGLFAGFFSNLVKKSLSCIELQCYSMGETYCKFLLGNPDRIDAAGFWLNEGATARDIQRKLQDGAVLR</sequence>
<feature type="domain" description="4-vinyl reductase 4VR" evidence="1">
    <location>
        <begin position="140"/>
        <end position="202"/>
    </location>
</feature>
<dbReference type="STRING" id="388467.A19Y_1614"/>
<reference evidence="2 3" key="1">
    <citation type="journal article" date="2014" name="Appl. Environ. Microbiol.">
        <title>Elucidation of insertion elements encoded on plasmids and in vitro construction of shuttle vectors from the toxic cyanobacterium Planktothrix.</title>
        <authorList>
            <person name="Christiansen G."/>
            <person name="Goesmann A."/>
            <person name="Kurmayer R."/>
        </authorList>
    </citation>
    <scope>NUCLEOTIDE SEQUENCE [LARGE SCALE GENOMIC DNA]</scope>
    <source>
        <strain evidence="2 3">NIVA-CYA 126/8</strain>
    </source>
</reference>
<dbReference type="PANTHER" id="PTHR35090">
    <property type="entry name" value="DNA-DIRECTED RNA POLYMERASE SUBUNIT I"/>
    <property type="match status" value="1"/>
</dbReference>
<dbReference type="SUPFAM" id="SSF111126">
    <property type="entry name" value="Ligand-binding domain in the NO signalling and Golgi transport"/>
    <property type="match status" value="1"/>
</dbReference>
<dbReference type="HOGENOM" id="CLU_106284_0_0_3"/>
<dbReference type="Proteomes" id="UP000027395">
    <property type="component" value="Chromosome"/>
</dbReference>
<dbReference type="InterPro" id="IPR024096">
    <property type="entry name" value="NO_sig/Golgi_transp_ligand-bd"/>
</dbReference>
<dbReference type="RefSeq" id="WP_042153444.1">
    <property type="nucleotide sequence ID" value="NZ_CM002803.1"/>
</dbReference>
<dbReference type="SMART" id="SM00989">
    <property type="entry name" value="V4R"/>
    <property type="match status" value="1"/>
</dbReference>
<dbReference type="AlphaFoldDB" id="A0A073CG11"/>
<dbReference type="Gene3D" id="3.30.1380.20">
    <property type="entry name" value="Trafficking protein particle complex subunit 3"/>
    <property type="match status" value="1"/>
</dbReference>
<keyword evidence="3" id="KW-1185">Reference proteome</keyword>
<dbReference type="Pfam" id="PF02830">
    <property type="entry name" value="V4R"/>
    <property type="match status" value="1"/>
</dbReference>
<proteinExistence type="predicted"/>